<feature type="region of interest" description="Disordered" evidence="1">
    <location>
        <begin position="32"/>
        <end position="61"/>
    </location>
</feature>
<dbReference type="Proteomes" id="UP000503339">
    <property type="component" value="Chromosome"/>
</dbReference>
<name>A0A6M7UH99_9HYPH</name>
<protein>
    <submittedName>
        <fullName evidence="2">Uncharacterized protein</fullName>
    </submittedName>
</protein>
<organism evidence="2 3">
    <name type="scientific">Mesorhizobium erdmanii</name>
    <dbReference type="NCBI Taxonomy" id="1777866"/>
    <lineage>
        <taxon>Bacteria</taxon>
        <taxon>Pseudomonadati</taxon>
        <taxon>Pseudomonadota</taxon>
        <taxon>Alphaproteobacteria</taxon>
        <taxon>Hyphomicrobiales</taxon>
        <taxon>Phyllobacteriaceae</taxon>
        <taxon>Mesorhizobium</taxon>
    </lineage>
</organism>
<dbReference type="EMBL" id="CP033361">
    <property type="protein sequence ID" value="QKC76591.1"/>
    <property type="molecule type" value="Genomic_DNA"/>
</dbReference>
<evidence type="ECO:0000313" key="3">
    <source>
        <dbReference type="Proteomes" id="UP000503339"/>
    </source>
</evidence>
<keyword evidence="3" id="KW-1185">Reference proteome</keyword>
<reference evidence="2 3" key="1">
    <citation type="submission" date="2018-10" db="EMBL/GenBank/DDBJ databases">
        <authorList>
            <person name="Perry B.J."/>
            <person name="Sullivan J.T."/>
            <person name="Murphy R.J.T."/>
            <person name="Ramsay J.P."/>
            <person name="Ronson C.W."/>
        </authorList>
    </citation>
    <scope>NUCLEOTIDE SEQUENCE [LARGE SCALE GENOMIC DNA]</scope>
    <source>
        <strain evidence="2 3">NZP2014</strain>
    </source>
</reference>
<gene>
    <name evidence="2" type="ORF">EB233_14545</name>
</gene>
<dbReference type="KEGG" id="merd:EB233_14545"/>
<feature type="compositionally biased region" description="Basic and acidic residues" evidence="1">
    <location>
        <begin position="49"/>
        <end position="61"/>
    </location>
</feature>
<sequence>MSTDATSDSTGRAQRHPCCAAPEDAEAMAFAPPIPRGSIMARNAQATTDRNDTTTGKGEDQ</sequence>
<dbReference type="RefSeq" id="WP_064989334.1">
    <property type="nucleotide sequence ID" value="NZ_CP033361.1"/>
</dbReference>
<evidence type="ECO:0000313" key="2">
    <source>
        <dbReference type="EMBL" id="QKC76591.1"/>
    </source>
</evidence>
<dbReference type="AlphaFoldDB" id="A0A6M7UH99"/>
<proteinExistence type="predicted"/>
<accession>A0A6M7UH99</accession>
<evidence type="ECO:0000256" key="1">
    <source>
        <dbReference type="SAM" id="MobiDB-lite"/>
    </source>
</evidence>